<keyword evidence="6 16" id="KW-0479">Metal-binding</keyword>
<dbReference type="PROSITE" id="PS00086">
    <property type="entry name" value="CYTOCHROME_P450"/>
    <property type="match status" value="1"/>
</dbReference>
<dbReference type="InterPro" id="IPR001128">
    <property type="entry name" value="Cyt_P450"/>
</dbReference>
<dbReference type="AlphaFoldDB" id="A0A3L6PLH9"/>
<dbReference type="GO" id="GO:0010295">
    <property type="term" value="F:(+)-abscisic acid 8'-hydroxylase activity"/>
    <property type="evidence" value="ECO:0007669"/>
    <property type="project" value="UniProtKB-EC"/>
</dbReference>
<dbReference type="SUPFAM" id="SSF48264">
    <property type="entry name" value="Cytochrome P450"/>
    <property type="match status" value="1"/>
</dbReference>
<feature type="binding site" description="axial binding residue" evidence="16">
    <location>
        <position position="427"/>
    </location>
    <ligand>
        <name>heme</name>
        <dbReference type="ChEBI" id="CHEBI:30413"/>
    </ligand>
    <ligandPart>
        <name>Fe</name>
        <dbReference type="ChEBI" id="CHEBI:18248"/>
    </ligandPart>
</feature>
<evidence type="ECO:0000256" key="15">
    <source>
        <dbReference type="ARBA" id="ARBA00066338"/>
    </source>
</evidence>
<sequence length="557" mass="61711">MAFFLLAVACACYVASLAVLMLLGASRRRRGGVGRSGGPARGLKLPPGSLGLPYIGETLQLYSQNPRIFFAARLKRYGEVFKTHVLGCPCVVLATPEAARMVLVSRAHLFRPTYPPSKERMIGPQALFFHQGDYHLRMRRVVQGWLGPDALRALVPDVEAAVVSTLRWWEGRETSTFHTMKRLTFDVGVVTIFGRRMAEHVKEELRRNYFTVERGYNNFPIPVLPWTRYSQAIKARERLGAILSSILSERRARDDLGDDLLGTLMRYRDDGGAALSDDQVADNVLGVLFAAQDTTASFLTWVLKFLHDNPKLLEAVKAEQMAAYEENDGGRLPLTWAQTKRMPMTQLVILESLRLASIITFTFREAVEDVDYEGFLIPKGWKVMPLFGSIHHSPEFFQDPQTFDPSRFMMAPKPGTFLPFGSGVHACPGNDLAKLEMVVLVHRLVTNYRYVSPAAPRPPPAGTRPAVGKPARIRHVRALGAPSCAVPAVPSPTPRPATEPAVRRVTFHAFSSWQVIGSSDDVTYSPFPVPKRGLRARLLRATTGGAEEGGRRAPAAV</sequence>
<evidence type="ECO:0000313" key="18">
    <source>
        <dbReference type="EMBL" id="RLM60723.1"/>
    </source>
</evidence>
<dbReference type="EMBL" id="PQIB02000016">
    <property type="protein sequence ID" value="RLM60723.1"/>
    <property type="molecule type" value="Genomic_DNA"/>
</dbReference>
<dbReference type="Proteomes" id="UP000275267">
    <property type="component" value="Unassembled WGS sequence"/>
</dbReference>
<dbReference type="Gene3D" id="1.10.630.10">
    <property type="entry name" value="Cytochrome P450"/>
    <property type="match status" value="1"/>
</dbReference>
<comment type="similarity">
    <text evidence="3 17">Belongs to the cytochrome P450 family.</text>
</comment>
<keyword evidence="7" id="KW-1133">Transmembrane helix</keyword>
<keyword evidence="5" id="KW-0812">Transmembrane</keyword>
<evidence type="ECO:0000256" key="16">
    <source>
        <dbReference type="PIRSR" id="PIRSR602401-1"/>
    </source>
</evidence>
<dbReference type="EC" id="1.14.14.137" evidence="15"/>
<keyword evidence="10 17" id="KW-0503">Monooxygenase</keyword>
<evidence type="ECO:0000256" key="5">
    <source>
        <dbReference type="ARBA" id="ARBA00022692"/>
    </source>
</evidence>
<accession>A0A3L6PLH9</accession>
<gene>
    <name evidence="18" type="ORF">C2845_PM14G16800</name>
</gene>
<keyword evidence="8 17" id="KW-0560">Oxidoreductase</keyword>
<comment type="subcellular location">
    <subcellularLocation>
        <location evidence="2">Membrane</location>
        <topology evidence="2">Single-pass membrane protein</topology>
    </subcellularLocation>
</comment>
<reference evidence="19" key="1">
    <citation type="journal article" date="2019" name="Nat. Commun.">
        <title>The genome of broomcorn millet.</title>
        <authorList>
            <person name="Zou C."/>
            <person name="Miki D."/>
            <person name="Li D."/>
            <person name="Tang Q."/>
            <person name="Xiao L."/>
            <person name="Rajput S."/>
            <person name="Deng P."/>
            <person name="Jia W."/>
            <person name="Huang R."/>
            <person name="Zhang M."/>
            <person name="Sun Y."/>
            <person name="Hu J."/>
            <person name="Fu X."/>
            <person name="Schnable P.S."/>
            <person name="Li F."/>
            <person name="Zhang H."/>
            <person name="Feng B."/>
            <person name="Zhu X."/>
            <person name="Liu R."/>
            <person name="Schnable J.C."/>
            <person name="Zhu J.-K."/>
            <person name="Zhang H."/>
        </authorList>
    </citation>
    <scope>NUCLEOTIDE SEQUENCE [LARGE SCALE GENOMIC DNA]</scope>
</reference>
<evidence type="ECO:0000256" key="12">
    <source>
        <dbReference type="ARBA" id="ARBA00050609"/>
    </source>
</evidence>
<dbReference type="Pfam" id="PF00067">
    <property type="entry name" value="p450"/>
    <property type="match status" value="1"/>
</dbReference>
<evidence type="ECO:0000256" key="6">
    <source>
        <dbReference type="ARBA" id="ARBA00022723"/>
    </source>
</evidence>
<evidence type="ECO:0000256" key="17">
    <source>
        <dbReference type="RuleBase" id="RU000461"/>
    </source>
</evidence>
<dbReference type="PANTHER" id="PTHR24286:SF326">
    <property type="entry name" value="ABSCISIC ACID 8'-HYDROXYLASE 3"/>
    <property type="match status" value="1"/>
</dbReference>
<protein>
    <recommendedName>
        <fullName evidence="15">(+)-abscisic acid 8'-hydroxylase</fullName>
        <ecNumber evidence="15">1.14.14.137</ecNumber>
    </recommendedName>
</protein>
<dbReference type="GO" id="GO:0020037">
    <property type="term" value="F:heme binding"/>
    <property type="evidence" value="ECO:0007669"/>
    <property type="project" value="InterPro"/>
</dbReference>
<evidence type="ECO:0000256" key="1">
    <source>
        <dbReference type="ARBA" id="ARBA00001971"/>
    </source>
</evidence>
<proteinExistence type="inferred from homology"/>
<comment type="cofactor">
    <cofactor evidence="1 16">
        <name>heme</name>
        <dbReference type="ChEBI" id="CHEBI:30413"/>
    </cofactor>
</comment>
<dbReference type="STRING" id="4540.A0A3L6PLH9"/>
<dbReference type="PANTHER" id="PTHR24286">
    <property type="entry name" value="CYTOCHROME P450 26"/>
    <property type="match status" value="1"/>
</dbReference>
<evidence type="ECO:0000256" key="3">
    <source>
        <dbReference type="ARBA" id="ARBA00010617"/>
    </source>
</evidence>
<dbReference type="PRINTS" id="PR00385">
    <property type="entry name" value="P450"/>
</dbReference>
<comment type="pathway">
    <text evidence="14">Plant hormone degradation; abscisic acid degradation.</text>
</comment>
<dbReference type="GO" id="GO:0016020">
    <property type="term" value="C:membrane"/>
    <property type="evidence" value="ECO:0007669"/>
    <property type="project" value="UniProtKB-SubCell"/>
</dbReference>
<evidence type="ECO:0000256" key="8">
    <source>
        <dbReference type="ARBA" id="ARBA00023002"/>
    </source>
</evidence>
<dbReference type="OrthoDB" id="1372046at2759"/>
<comment type="function">
    <text evidence="13">Involved in the oxidative degradation of abscisic acid.</text>
</comment>
<dbReference type="InterPro" id="IPR017972">
    <property type="entry name" value="Cyt_P450_CS"/>
</dbReference>
<dbReference type="FunFam" id="1.10.630.10:FF:000014">
    <property type="entry name" value="Abscisic acid 8"/>
    <property type="match status" value="1"/>
</dbReference>
<keyword evidence="4 16" id="KW-0349">Heme</keyword>
<dbReference type="CDD" id="cd11043">
    <property type="entry name" value="CYP90-like"/>
    <property type="match status" value="1"/>
</dbReference>
<name>A0A3L6PLH9_PANMI</name>
<keyword evidence="9 16" id="KW-0408">Iron</keyword>
<dbReference type="PRINTS" id="PR00463">
    <property type="entry name" value="EP450I"/>
</dbReference>
<keyword evidence="11" id="KW-0472">Membrane</keyword>
<comment type="caution">
    <text evidence="18">The sequence shown here is derived from an EMBL/GenBank/DDBJ whole genome shotgun (WGS) entry which is preliminary data.</text>
</comment>
<dbReference type="InterPro" id="IPR036396">
    <property type="entry name" value="Cyt_P450_sf"/>
</dbReference>
<evidence type="ECO:0000256" key="13">
    <source>
        <dbReference type="ARBA" id="ARBA00057905"/>
    </source>
</evidence>
<organism evidence="18 19">
    <name type="scientific">Panicum miliaceum</name>
    <name type="common">Proso millet</name>
    <name type="synonym">Broomcorn millet</name>
    <dbReference type="NCBI Taxonomy" id="4540"/>
    <lineage>
        <taxon>Eukaryota</taxon>
        <taxon>Viridiplantae</taxon>
        <taxon>Streptophyta</taxon>
        <taxon>Embryophyta</taxon>
        <taxon>Tracheophyta</taxon>
        <taxon>Spermatophyta</taxon>
        <taxon>Magnoliopsida</taxon>
        <taxon>Liliopsida</taxon>
        <taxon>Poales</taxon>
        <taxon>Poaceae</taxon>
        <taxon>PACMAD clade</taxon>
        <taxon>Panicoideae</taxon>
        <taxon>Panicodae</taxon>
        <taxon>Paniceae</taxon>
        <taxon>Panicinae</taxon>
        <taxon>Panicum</taxon>
        <taxon>Panicum sect. Panicum</taxon>
    </lineage>
</organism>
<evidence type="ECO:0000256" key="9">
    <source>
        <dbReference type="ARBA" id="ARBA00023004"/>
    </source>
</evidence>
<evidence type="ECO:0000256" key="7">
    <source>
        <dbReference type="ARBA" id="ARBA00022989"/>
    </source>
</evidence>
<evidence type="ECO:0000256" key="10">
    <source>
        <dbReference type="ARBA" id="ARBA00023033"/>
    </source>
</evidence>
<dbReference type="InterPro" id="IPR002401">
    <property type="entry name" value="Cyt_P450_E_grp-I"/>
</dbReference>
<comment type="catalytic activity">
    <reaction evidence="12">
        <text>2-cis-(+)-abscisate + reduced [NADPH--hemoprotein reductase] + O2 = (+)-8'-hydroxyabscisate + oxidized [NADPH--hemoprotein reductase] + H2O + H(+)</text>
        <dbReference type="Rhea" id="RHEA:12897"/>
        <dbReference type="Rhea" id="RHEA-COMP:11964"/>
        <dbReference type="Rhea" id="RHEA-COMP:11965"/>
        <dbReference type="ChEBI" id="CHEBI:15377"/>
        <dbReference type="ChEBI" id="CHEBI:15378"/>
        <dbReference type="ChEBI" id="CHEBI:15379"/>
        <dbReference type="ChEBI" id="CHEBI:37569"/>
        <dbReference type="ChEBI" id="CHEBI:57618"/>
        <dbReference type="ChEBI" id="CHEBI:58210"/>
        <dbReference type="ChEBI" id="CHEBI:58490"/>
        <dbReference type="EC" id="1.14.14.137"/>
    </reaction>
</comment>
<dbReference type="GO" id="GO:0016125">
    <property type="term" value="P:sterol metabolic process"/>
    <property type="evidence" value="ECO:0007669"/>
    <property type="project" value="TreeGrafter"/>
</dbReference>
<evidence type="ECO:0000256" key="4">
    <source>
        <dbReference type="ARBA" id="ARBA00022617"/>
    </source>
</evidence>
<evidence type="ECO:0000313" key="19">
    <source>
        <dbReference type="Proteomes" id="UP000275267"/>
    </source>
</evidence>
<evidence type="ECO:0000256" key="11">
    <source>
        <dbReference type="ARBA" id="ARBA00023136"/>
    </source>
</evidence>
<evidence type="ECO:0000256" key="14">
    <source>
        <dbReference type="ARBA" id="ARBA00060633"/>
    </source>
</evidence>
<keyword evidence="19" id="KW-1185">Reference proteome</keyword>
<dbReference type="GO" id="GO:0005506">
    <property type="term" value="F:iron ion binding"/>
    <property type="evidence" value="ECO:0007669"/>
    <property type="project" value="InterPro"/>
</dbReference>
<evidence type="ECO:0000256" key="2">
    <source>
        <dbReference type="ARBA" id="ARBA00004167"/>
    </source>
</evidence>